<dbReference type="InterPro" id="IPR009057">
    <property type="entry name" value="Homeodomain-like_sf"/>
</dbReference>
<dbReference type="PANTHER" id="PTHR30055:SF238">
    <property type="entry name" value="MYCOFACTOCIN BIOSYNTHESIS TRANSCRIPTIONAL REGULATOR MFTR-RELATED"/>
    <property type="match status" value="1"/>
</dbReference>
<evidence type="ECO:0000256" key="3">
    <source>
        <dbReference type="ARBA" id="ARBA00023163"/>
    </source>
</evidence>
<reference evidence="6" key="1">
    <citation type="submission" date="2020-07" db="EMBL/GenBank/DDBJ databases">
        <authorList>
            <person name="Tarantini F.S."/>
            <person name="Hong K.W."/>
            <person name="Chan K.G."/>
        </authorList>
    </citation>
    <scope>NUCLEOTIDE SEQUENCE</scope>
    <source>
        <strain evidence="6">32-07</strain>
    </source>
</reference>
<dbReference type="Proteomes" id="UP001049518">
    <property type="component" value="Chromosome"/>
</dbReference>
<name>A0ABX8QZ46_9ACTN</name>
<keyword evidence="1" id="KW-0805">Transcription regulation</keyword>
<dbReference type="Gene3D" id="1.10.357.10">
    <property type="entry name" value="Tetracycline Repressor, domain 2"/>
    <property type="match status" value="1"/>
</dbReference>
<evidence type="ECO:0000256" key="1">
    <source>
        <dbReference type="ARBA" id="ARBA00023015"/>
    </source>
</evidence>
<keyword evidence="2 4" id="KW-0238">DNA-binding</keyword>
<dbReference type="PROSITE" id="PS50977">
    <property type="entry name" value="HTH_TETR_2"/>
    <property type="match status" value="1"/>
</dbReference>
<dbReference type="PROSITE" id="PS01081">
    <property type="entry name" value="HTH_TETR_1"/>
    <property type="match status" value="1"/>
</dbReference>
<dbReference type="InterPro" id="IPR023772">
    <property type="entry name" value="DNA-bd_HTH_TetR-type_CS"/>
</dbReference>
<dbReference type="InterPro" id="IPR041347">
    <property type="entry name" value="MftR_C"/>
</dbReference>
<dbReference type="SUPFAM" id="SSF46689">
    <property type="entry name" value="Homeodomain-like"/>
    <property type="match status" value="1"/>
</dbReference>
<dbReference type="InterPro" id="IPR001647">
    <property type="entry name" value="HTH_TetR"/>
</dbReference>
<keyword evidence="3" id="KW-0804">Transcription</keyword>
<keyword evidence="7" id="KW-1185">Reference proteome</keyword>
<evidence type="ECO:0000313" key="6">
    <source>
        <dbReference type="EMBL" id="QXJ22707.1"/>
    </source>
</evidence>
<dbReference type="Pfam" id="PF00440">
    <property type="entry name" value="TetR_N"/>
    <property type="match status" value="1"/>
</dbReference>
<evidence type="ECO:0000256" key="4">
    <source>
        <dbReference type="PROSITE-ProRule" id="PRU00335"/>
    </source>
</evidence>
<dbReference type="Pfam" id="PF17754">
    <property type="entry name" value="TetR_C_14"/>
    <property type="match status" value="1"/>
</dbReference>
<accession>A0ABX8QZ46</accession>
<feature type="DNA-binding region" description="H-T-H motif" evidence="4">
    <location>
        <begin position="42"/>
        <end position="61"/>
    </location>
</feature>
<dbReference type="Gene3D" id="1.10.10.60">
    <property type="entry name" value="Homeodomain-like"/>
    <property type="match status" value="1"/>
</dbReference>
<proteinExistence type="predicted"/>
<dbReference type="EMBL" id="CP059572">
    <property type="protein sequence ID" value="QXJ22707.1"/>
    <property type="molecule type" value="Genomic_DNA"/>
</dbReference>
<dbReference type="RefSeq" id="WP_231336043.1">
    <property type="nucleotide sequence ID" value="NZ_CP059572.1"/>
</dbReference>
<evidence type="ECO:0000256" key="2">
    <source>
        <dbReference type="ARBA" id="ARBA00023125"/>
    </source>
</evidence>
<evidence type="ECO:0000313" key="7">
    <source>
        <dbReference type="Proteomes" id="UP001049518"/>
    </source>
</evidence>
<organism evidence="6 7">
    <name type="scientific">Actinomadura graeca</name>
    <dbReference type="NCBI Taxonomy" id="2750812"/>
    <lineage>
        <taxon>Bacteria</taxon>
        <taxon>Bacillati</taxon>
        <taxon>Actinomycetota</taxon>
        <taxon>Actinomycetes</taxon>
        <taxon>Streptosporangiales</taxon>
        <taxon>Thermomonosporaceae</taxon>
        <taxon>Actinomadura</taxon>
    </lineage>
</organism>
<gene>
    <name evidence="6" type="ORF">AGRA3207_003757</name>
</gene>
<sequence length="202" mass="22257">MATTTGETTTGGLRERKKEATRRALHEAAMRLAVEHGLDEVTVEAIADAAGVSRRTFSNYFAGKEDALLYGDEQRMRRLLENFGSRPPGETSWAALRASFRALLAEQGEPDPQWAAQARLARAHPSVLSRQLGHYAAFERCIADLIAARDGLPPGALRSRVMAGAFISTLRLAAHLWTDDQPSRPLGEVADELFEEMARPFR</sequence>
<evidence type="ECO:0000259" key="5">
    <source>
        <dbReference type="PROSITE" id="PS50977"/>
    </source>
</evidence>
<dbReference type="PANTHER" id="PTHR30055">
    <property type="entry name" value="HTH-TYPE TRANSCRIPTIONAL REGULATOR RUTR"/>
    <property type="match status" value="1"/>
</dbReference>
<protein>
    <submittedName>
        <fullName evidence="6">TetR family transcriptional regulator</fullName>
    </submittedName>
</protein>
<feature type="domain" description="HTH tetR-type" evidence="5">
    <location>
        <begin position="19"/>
        <end position="79"/>
    </location>
</feature>
<dbReference type="InterPro" id="IPR050109">
    <property type="entry name" value="HTH-type_TetR-like_transc_reg"/>
</dbReference>